<reference evidence="1" key="1">
    <citation type="journal article" date="2019" name="Sci. Rep.">
        <title>Draft genome of Tanacetum cinerariifolium, the natural source of mosquito coil.</title>
        <authorList>
            <person name="Yamashiro T."/>
            <person name="Shiraishi A."/>
            <person name="Satake H."/>
            <person name="Nakayama K."/>
        </authorList>
    </citation>
    <scope>NUCLEOTIDE SEQUENCE</scope>
</reference>
<dbReference type="AlphaFoldDB" id="A0A699WWA3"/>
<feature type="non-terminal residue" evidence="1">
    <location>
        <position position="1"/>
    </location>
</feature>
<name>A0A699WWA3_TANCI</name>
<evidence type="ECO:0000313" key="1">
    <source>
        <dbReference type="EMBL" id="GFD49828.1"/>
    </source>
</evidence>
<protein>
    <submittedName>
        <fullName evidence="1">Uncharacterized protein</fullName>
    </submittedName>
</protein>
<organism evidence="1">
    <name type="scientific">Tanacetum cinerariifolium</name>
    <name type="common">Dalmatian daisy</name>
    <name type="synonym">Chrysanthemum cinerariifolium</name>
    <dbReference type="NCBI Taxonomy" id="118510"/>
    <lineage>
        <taxon>Eukaryota</taxon>
        <taxon>Viridiplantae</taxon>
        <taxon>Streptophyta</taxon>
        <taxon>Embryophyta</taxon>
        <taxon>Tracheophyta</taxon>
        <taxon>Spermatophyta</taxon>
        <taxon>Magnoliopsida</taxon>
        <taxon>eudicotyledons</taxon>
        <taxon>Gunneridae</taxon>
        <taxon>Pentapetalae</taxon>
        <taxon>asterids</taxon>
        <taxon>campanulids</taxon>
        <taxon>Asterales</taxon>
        <taxon>Asteraceae</taxon>
        <taxon>Asteroideae</taxon>
        <taxon>Anthemideae</taxon>
        <taxon>Anthemidinae</taxon>
        <taxon>Tanacetum</taxon>
    </lineage>
</organism>
<comment type="caution">
    <text evidence="1">The sequence shown here is derived from an EMBL/GenBank/DDBJ whole genome shotgun (WGS) entry which is preliminary data.</text>
</comment>
<accession>A0A699WWA3</accession>
<gene>
    <name evidence="1" type="ORF">Tci_921797</name>
</gene>
<dbReference type="EMBL" id="BKCJ011748247">
    <property type="protein sequence ID" value="GFD49828.1"/>
    <property type="molecule type" value="Genomic_DNA"/>
</dbReference>
<proteinExistence type="predicted"/>
<sequence>TIFVRHHLYKRFPRHAVSGFMTNGLDMGVSPCQSNRVKSACSKLDLVFSSAVADVKDRLHSFTSLGKTSNSFGTFER</sequence>